<name>A0ACB9DZH8_CICIN</name>
<reference evidence="2" key="1">
    <citation type="journal article" date="2022" name="Mol. Ecol. Resour.">
        <title>The genomes of chicory, endive, great burdock and yacon provide insights into Asteraceae palaeo-polyploidization history and plant inulin production.</title>
        <authorList>
            <person name="Fan W."/>
            <person name="Wang S."/>
            <person name="Wang H."/>
            <person name="Wang A."/>
            <person name="Jiang F."/>
            <person name="Liu H."/>
            <person name="Zhao H."/>
            <person name="Xu D."/>
            <person name="Zhang Y."/>
        </authorList>
    </citation>
    <scope>NUCLEOTIDE SEQUENCE [LARGE SCALE GENOMIC DNA]</scope>
    <source>
        <strain evidence="2">cv. Punajuju</strain>
    </source>
</reference>
<sequence length="115" mass="13288">MLVAADWRQEILLLQGSPTVRRHGHQEPPMPSSPSSSFRHHYSLADVMSFDLDYLLTGDARFEAHDRVHYTIDQLLQLREVVVVHEEILKVKKEVDTEFFGEDQSWTKVEVNVSA</sequence>
<organism evidence="1 2">
    <name type="scientific">Cichorium intybus</name>
    <name type="common">Chicory</name>
    <dbReference type="NCBI Taxonomy" id="13427"/>
    <lineage>
        <taxon>Eukaryota</taxon>
        <taxon>Viridiplantae</taxon>
        <taxon>Streptophyta</taxon>
        <taxon>Embryophyta</taxon>
        <taxon>Tracheophyta</taxon>
        <taxon>Spermatophyta</taxon>
        <taxon>Magnoliopsida</taxon>
        <taxon>eudicotyledons</taxon>
        <taxon>Gunneridae</taxon>
        <taxon>Pentapetalae</taxon>
        <taxon>asterids</taxon>
        <taxon>campanulids</taxon>
        <taxon>Asterales</taxon>
        <taxon>Asteraceae</taxon>
        <taxon>Cichorioideae</taxon>
        <taxon>Cichorieae</taxon>
        <taxon>Cichoriinae</taxon>
        <taxon>Cichorium</taxon>
    </lineage>
</organism>
<dbReference type="EMBL" id="CM042012">
    <property type="protein sequence ID" value="KAI3751967.1"/>
    <property type="molecule type" value="Genomic_DNA"/>
</dbReference>
<evidence type="ECO:0000313" key="1">
    <source>
        <dbReference type="EMBL" id="KAI3751967.1"/>
    </source>
</evidence>
<accession>A0ACB9DZH8</accession>
<protein>
    <submittedName>
        <fullName evidence="1">Uncharacterized protein</fullName>
    </submittedName>
</protein>
<proteinExistence type="predicted"/>
<keyword evidence="2" id="KW-1185">Reference proteome</keyword>
<dbReference type="Proteomes" id="UP001055811">
    <property type="component" value="Linkage Group LG04"/>
</dbReference>
<reference evidence="1 2" key="2">
    <citation type="journal article" date="2022" name="Mol. Ecol. Resour.">
        <title>The genomes of chicory, endive, great burdock and yacon provide insights into Asteraceae paleo-polyploidization history and plant inulin production.</title>
        <authorList>
            <person name="Fan W."/>
            <person name="Wang S."/>
            <person name="Wang H."/>
            <person name="Wang A."/>
            <person name="Jiang F."/>
            <person name="Liu H."/>
            <person name="Zhao H."/>
            <person name="Xu D."/>
            <person name="Zhang Y."/>
        </authorList>
    </citation>
    <scope>NUCLEOTIDE SEQUENCE [LARGE SCALE GENOMIC DNA]</scope>
    <source>
        <strain evidence="2">cv. Punajuju</strain>
        <tissue evidence="1">Leaves</tissue>
    </source>
</reference>
<comment type="caution">
    <text evidence="1">The sequence shown here is derived from an EMBL/GenBank/DDBJ whole genome shotgun (WGS) entry which is preliminary data.</text>
</comment>
<evidence type="ECO:0000313" key="2">
    <source>
        <dbReference type="Proteomes" id="UP001055811"/>
    </source>
</evidence>
<gene>
    <name evidence="1" type="ORF">L2E82_23061</name>
</gene>